<accession>A0ACC1R0U8</accession>
<comment type="caution">
    <text evidence="1">The sequence shown here is derived from an EMBL/GenBank/DDBJ whole genome shotgun (WGS) entry which is preliminary data.</text>
</comment>
<sequence>MQAPIRRSESAPSGLEYHVYTPTGMAKYLEQQKLKPEHLRDFYCLDQSHRSITEYCPGFGSGPNAPRNRGRIFISEGPADADVKRCTAANAVDSTEELLGSDRPHATIQVTRFSDATIITMSVTHAFGDLVTLKAYFKKWEDALHGRPIQPFEHEGVDPFAEYGPEGEFGKAARMGRPPNPPPGWHVFGLVDKMRFLKRYLWDYYVLRPEKTIRSRRIFIPESQVTALEDRARHDLCSSQKTTESAPGSTDLKGKPPFVSRSDVIYAWLLKHSHADLPPSQPSTALFISNGRFRPPAPLKAGTAGLSDNDLLCAAMAITLPSFTAGDVMSMSLGELALHIRKGIKANASPEHIKTWLMFQLFHFGWKSPSGQTIVPCEPHHFVTGVTDWSQLHLEQLDFTPARLNTNVVGTVVPSVIDGHMLVQSSRRDFYICLGDVDGGTWILGYASDKQWSDPKNYGMYDAVQHTPRSKL</sequence>
<dbReference type="EMBL" id="JANAKD010000243">
    <property type="protein sequence ID" value="KAJ3495841.1"/>
    <property type="molecule type" value="Genomic_DNA"/>
</dbReference>
<name>A0ACC1R0U8_9HYPO</name>
<proteinExistence type="predicted"/>
<evidence type="ECO:0000313" key="2">
    <source>
        <dbReference type="Proteomes" id="UP001148737"/>
    </source>
</evidence>
<reference evidence="1" key="1">
    <citation type="submission" date="2022-07" db="EMBL/GenBank/DDBJ databases">
        <title>Genome Sequence of Lecanicillium saksenae.</title>
        <authorList>
            <person name="Buettner E."/>
        </authorList>
    </citation>
    <scope>NUCLEOTIDE SEQUENCE</scope>
    <source>
        <strain evidence="1">VT-O1</strain>
    </source>
</reference>
<gene>
    <name evidence="1" type="ORF">NLG97_g3099</name>
</gene>
<keyword evidence="2" id="KW-1185">Reference proteome</keyword>
<protein>
    <submittedName>
        <fullName evidence="1">Uncharacterized protein</fullName>
    </submittedName>
</protein>
<evidence type="ECO:0000313" key="1">
    <source>
        <dbReference type="EMBL" id="KAJ3495841.1"/>
    </source>
</evidence>
<dbReference type="Proteomes" id="UP001148737">
    <property type="component" value="Unassembled WGS sequence"/>
</dbReference>
<organism evidence="1 2">
    <name type="scientific">Lecanicillium saksenae</name>
    <dbReference type="NCBI Taxonomy" id="468837"/>
    <lineage>
        <taxon>Eukaryota</taxon>
        <taxon>Fungi</taxon>
        <taxon>Dikarya</taxon>
        <taxon>Ascomycota</taxon>
        <taxon>Pezizomycotina</taxon>
        <taxon>Sordariomycetes</taxon>
        <taxon>Hypocreomycetidae</taxon>
        <taxon>Hypocreales</taxon>
        <taxon>Cordycipitaceae</taxon>
        <taxon>Lecanicillium</taxon>
    </lineage>
</organism>